<comment type="caution">
    <text evidence="1">The sequence shown here is derived from an EMBL/GenBank/DDBJ whole genome shotgun (WGS) entry which is preliminary data.</text>
</comment>
<dbReference type="OrthoDB" id="9554395at2"/>
<accession>A0A6C2D4I3</accession>
<name>A0A6C2D4I3_9RHOO</name>
<dbReference type="Proteomes" id="UP000389128">
    <property type="component" value="Unassembled WGS sequence"/>
</dbReference>
<keyword evidence="2" id="KW-1185">Reference proteome</keyword>
<reference evidence="1 2" key="1">
    <citation type="submission" date="2019-01" db="EMBL/GenBank/DDBJ databases">
        <title>Zoogloea oleivorans genome sequencing and assembly.</title>
        <authorList>
            <person name="Tancsics A."/>
            <person name="Farkas M."/>
            <person name="Kriszt B."/>
            <person name="Maroti G."/>
            <person name="Horvath B."/>
        </authorList>
    </citation>
    <scope>NUCLEOTIDE SEQUENCE [LARGE SCALE GENOMIC DNA]</scope>
    <source>
        <strain evidence="1 2">Buc</strain>
    </source>
</reference>
<evidence type="ECO:0000313" key="2">
    <source>
        <dbReference type="Proteomes" id="UP000389128"/>
    </source>
</evidence>
<protein>
    <submittedName>
        <fullName evidence="1">Uncharacterized protein</fullName>
    </submittedName>
</protein>
<evidence type="ECO:0000313" key="1">
    <source>
        <dbReference type="EMBL" id="TYC61197.1"/>
    </source>
</evidence>
<organism evidence="1 2">
    <name type="scientific">Zoogloea oleivorans</name>
    <dbReference type="NCBI Taxonomy" id="1552750"/>
    <lineage>
        <taxon>Bacteria</taxon>
        <taxon>Pseudomonadati</taxon>
        <taxon>Pseudomonadota</taxon>
        <taxon>Betaproteobacteria</taxon>
        <taxon>Rhodocyclales</taxon>
        <taxon>Zoogloeaceae</taxon>
        <taxon>Zoogloea</taxon>
    </lineage>
</organism>
<sequence length="189" mass="20718">MKEHINKLNLTDRSQFHFTPNVREAFSFLVDAGFVEAEALPTLVRYRKDDVEIDVYHGRQSYEIGCGFTVAGVRYSLSDFMRVTDPDLAKTYRLRAATSSESVATGLEDLSVMMQRYGAAVLSGYPQFLAIAGTSQPCGGQEAGFRGGTLCGLMFWASPYTQLPTLHAGSLTRQADELGEGRVRDDSAG</sequence>
<dbReference type="EMBL" id="SDKK01000003">
    <property type="protein sequence ID" value="TYC61197.1"/>
    <property type="molecule type" value="Genomic_DNA"/>
</dbReference>
<gene>
    <name evidence="1" type="ORF">ETQ85_03820</name>
</gene>
<dbReference type="AlphaFoldDB" id="A0A6C2D4I3"/>
<proteinExistence type="predicted"/>